<evidence type="ECO:0000313" key="10">
    <source>
        <dbReference type="Proteomes" id="UP000732527"/>
    </source>
</evidence>
<protein>
    <submittedName>
        <fullName evidence="9">MFS transporter</fullName>
    </submittedName>
</protein>
<feature type="transmembrane region" description="Helical" evidence="7">
    <location>
        <begin position="360"/>
        <end position="380"/>
    </location>
</feature>
<dbReference type="EMBL" id="DYYQ01000065">
    <property type="protein sequence ID" value="HJE50251.1"/>
    <property type="molecule type" value="Genomic_DNA"/>
</dbReference>
<feature type="transmembrane region" description="Helical" evidence="7">
    <location>
        <begin position="299"/>
        <end position="315"/>
    </location>
</feature>
<name>A0A921EMU5_LACJH</name>
<dbReference type="Gene3D" id="1.20.1250.20">
    <property type="entry name" value="MFS general substrate transporter like domains"/>
    <property type="match status" value="1"/>
</dbReference>
<comment type="caution">
    <text evidence="9">The sequence shown here is derived from an EMBL/GenBank/DDBJ whole genome shotgun (WGS) entry which is preliminary data.</text>
</comment>
<sequence length="420" mass="45922">MNEYLKNIKYRTLLNSDLIDSIGNSLYDIVFVIYASTVPNKSLAVSLASMATIVPALLSVIIGVWADRASKKINYMILTRLSQALLFMALAFLIGLNKSFGLFLVLLLINIISDILGNFGNGLSLPLLQHSVAEKDLNSAMGLYTASNTTIQVVFQAIGATLIVGFNYNYPLFGLINAVTFGLAGLIIFAHRQQLQVAESQIKILNNDNTGSNSSLRNSFNLLTRKKRLLIIIILAVCINFLGAAMIPLINVSLLKYKALYFLNYGYTVAGINILFSVGTILGALFVNDFFKKSSIESLLSYCSLSLLLLAIVLIRHTSFWLLAIIILITGYLAGKINPRLSALIMTIVPDTQLASTNGLFQMLVLIGAPIGQVLFLGIANGFSPLYSWILFSILAVVLVIITSFFKVKLKRSISLSVDE</sequence>
<accession>A0A921EMU5</accession>
<keyword evidence="3" id="KW-1003">Cell membrane</keyword>
<dbReference type="InterPro" id="IPR011701">
    <property type="entry name" value="MFS"/>
</dbReference>
<feature type="transmembrane region" description="Helical" evidence="7">
    <location>
        <begin position="229"/>
        <end position="250"/>
    </location>
</feature>
<evidence type="ECO:0000256" key="1">
    <source>
        <dbReference type="ARBA" id="ARBA00004651"/>
    </source>
</evidence>
<dbReference type="SUPFAM" id="SSF103473">
    <property type="entry name" value="MFS general substrate transporter"/>
    <property type="match status" value="1"/>
</dbReference>
<feature type="transmembrane region" description="Helical" evidence="7">
    <location>
        <begin position="43"/>
        <end position="65"/>
    </location>
</feature>
<dbReference type="GO" id="GO:0022857">
    <property type="term" value="F:transmembrane transporter activity"/>
    <property type="evidence" value="ECO:0007669"/>
    <property type="project" value="InterPro"/>
</dbReference>
<dbReference type="Pfam" id="PF07690">
    <property type="entry name" value="MFS_1"/>
    <property type="match status" value="1"/>
</dbReference>
<dbReference type="GO" id="GO:0005886">
    <property type="term" value="C:plasma membrane"/>
    <property type="evidence" value="ECO:0007669"/>
    <property type="project" value="UniProtKB-SubCell"/>
</dbReference>
<evidence type="ECO:0000256" key="4">
    <source>
        <dbReference type="ARBA" id="ARBA00022692"/>
    </source>
</evidence>
<keyword evidence="5 7" id="KW-1133">Transmembrane helix</keyword>
<reference evidence="9" key="2">
    <citation type="submission" date="2021-09" db="EMBL/GenBank/DDBJ databases">
        <authorList>
            <person name="Gilroy R."/>
        </authorList>
    </citation>
    <scope>NUCLEOTIDE SEQUENCE</scope>
    <source>
        <strain evidence="9">CHK192-2623</strain>
    </source>
</reference>
<reference evidence="9" key="1">
    <citation type="journal article" date="2021" name="PeerJ">
        <title>Extensive microbial diversity within the chicken gut microbiome revealed by metagenomics and culture.</title>
        <authorList>
            <person name="Gilroy R."/>
            <person name="Ravi A."/>
            <person name="Getino M."/>
            <person name="Pursley I."/>
            <person name="Horton D.L."/>
            <person name="Alikhan N.F."/>
            <person name="Baker D."/>
            <person name="Gharbi K."/>
            <person name="Hall N."/>
            <person name="Watson M."/>
            <person name="Adriaenssens E.M."/>
            <person name="Foster-Nyarko E."/>
            <person name="Jarju S."/>
            <person name="Secka A."/>
            <person name="Antonio M."/>
            <person name="Oren A."/>
            <person name="Chaudhuri R.R."/>
            <person name="La Ragione R."/>
            <person name="Hildebrand F."/>
            <person name="Pallen M.J."/>
        </authorList>
    </citation>
    <scope>NUCLEOTIDE SEQUENCE</scope>
    <source>
        <strain evidence="9">CHK192-2623</strain>
    </source>
</reference>
<proteinExistence type="predicted"/>
<dbReference type="InterPro" id="IPR036259">
    <property type="entry name" value="MFS_trans_sf"/>
</dbReference>
<evidence type="ECO:0000256" key="2">
    <source>
        <dbReference type="ARBA" id="ARBA00022448"/>
    </source>
</evidence>
<feature type="transmembrane region" description="Helical" evidence="7">
    <location>
        <begin position="21"/>
        <end position="37"/>
    </location>
</feature>
<evidence type="ECO:0000256" key="7">
    <source>
        <dbReference type="SAM" id="Phobius"/>
    </source>
</evidence>
<evidence type="ECO:0000256" key="5">
    <source>
        <dbReference type="ARBA" id="ARBA00022989"/>
    </source>
</evidence>
<feature type="transmembrane region" description="Helical" evidence="7">
    <location>
        <begin position="386"/>
        <end position="406"/>
    </location>
</feature>
<evidence type="ECO:0000313" key="9">
    <source>
        <dbReference type="EMBL" id="HJE50251.1"/>
    </source>
</evidence>
<dbReference type="PANTHER" id="PTHR23513:SF6">
    <property type="entry name" value="MAJOR FACILITATOR SUPERFAMILY ASSOCIATED DOMAIN-CONTAINING PROTEIN"/>
    <property type="match status" value="1"/>
</dbReference>
<keyword evidence="4 7" id="KW-0812">Transmembrane</keyword>
<dbReference type="Proteomes" id="UP000732527">
    <property type="component" value="Unassembled WGS sequence"/>
</dbReference>
<feature type="transmembrane region" description="Helical" evidence="7">
    <location>
        <begin position="170"/>
        <end position="190"/>
    </location>
</feature>
<feature type="transmembrane region" description="Helical" evidence="7">
    <location>
        <begin position="262"/>
        <end position="287"/>
    </location>
</feature>
<feature type="transmembrane region" description="Helical" evidence="7">
    <location>
        <begin position="321"/>
        <end position="339"/>
    </location>
</feature>
<organism evidence="9 10">
    <name type="scientific">Lactobacillus johnsonii</name>
    <dbReference type="NCBI Taxonomy" id="33959"/>
    <lineage>
        <taxon>Bacteria</taxon>
        <taxon>Bacillati</taxon>
        <taxon>Bacillota</taxon>
        <taxon>Bacilli</taxon>
        <taxon>Lactobacillales</taxon>
        <taxon>Lactobacillaceae</taxon>
        <taxon>Lactobacillus</taxon>
    </lineage>
</organism>
<dbReference type="PANTHER" id="PTHR23513">
    <property type="entry name" value="INTEGRAL MEMBRANE EFFLUX PROTEIN-RELATED"/>
    <property type="match status" value="1"/>
</dbReference>
<feature type="transmembrane region" description="Helical" evidence="7">
    <location>
        <begin position="100"/>
        <end position="120"/>
    </location>
</feature>
<keyword evidence="2" id="KW-0813">Transport</keyword>
<keyword evidence="6 7" id="KW-0472">Membrane</keyword>
<comment type="subcellular location">
    <subcellularLocation>
        <location evidence="1">Cell membrane</location>
        <topology evidence="1">Multi-pass membrane protein</topology>
    </subcellularLocation>
</comment>
<feature type="transmembrane region" description="Helical" evidence="7">
    <location>
        <begin position="77"/>
        <end position="94"/>
    </location>
</feature>
<feature type="domain" description="Major facilitator superfamily (MFS) profile" evidence="8">
    <location>
        <begin position="1"/>
        <end position="411"/>
    </location>
</feature>
<dbReference type="AlphaFoldDB" id="A0A921EMU5"/>
<evidence type="ECO:0000259" key="8">
    <source>
        <dbReference type="PROSITE" id="PS50850"/>
    </source>
</evidence>
<dbReference type="InterPro" id="IPR020846">
    <property type="entry name" value="MFS_dom"/>
</dbReference>
<gene>
    <name evidence="9" type="ORF">K8V69_08855</name>
</gene>
<feature type="transmembrane region" description="Helical" evidence="7">
    <location>
        <begin position="141"/>
        <end position="164"/>
    </location>
</feature>
<evidence type="ECO:0000256" key="3">
    <source>
        <dbReference type="ARBA" id="ARBA00022475"/>
    </source>
</evidence>
<dbReference type="PROSITE" id="PS50850">
    <property type="entry name" value="MFS"/>
    <property type="match status" value="1"/>
</dbReference>
<evidence type="ECO:0000256" key="6">
    <source>
        <dbReference type="ARBA" id="ARBA00023136"/>
    </source>
</evidence>